<proteinExistence type="predicted"/>
<keyword evidence="2" id="KW-1185">Reference proteome</keyword>
<name>A0ABD1ZKB6_9MARC</name>
<accession>A0ABD1ZKB6</accession>
<reference evidence="1 2" key="1">
    <citation type="submission" date="2024-09" db="EMBL/GenBank/DDBJ databases">
        <title>Chromosome-scale assembly of Riccia fluitans.</title>
        <authorList>
            <person name="Paukszto L."/>
            <person name="Sawicki J."/>
            <person name="Karawczyk K."/>
            <person name="Piernik-Szablinska J."/>
            <person name="Szczecinska M."/>
            <person name="Mazdziarz M."/>
        </authorList>
    </citation>
    <scope>NUCLEOTIDE SEQUENCE [LARGE SCALE GENOMIC DNA]</scope>
    <source>
        <strain evidence="1">Rf_01</strain>
        <tissue evidence="1">Aerial parts of the thallus</tissue>
    </source>
</reference>
<dbReference type="EMBL" id="JBHFFA010000001">
    <property type="protein sequence ID" value="KAL2651813.1"/>
    <property type="molecule type" value="Genomic_DNA"/>
</dbReference>
<dbReference type="Proteomes" id="UP001605036">
    <property type="component" value="Unassembled WGS sequence"/>
</dbReference>
<gene>
    <name evidence="1" type="ORF">R1flu_019941</name>
</gene>
<sequence>MASWRDWRKSQIKLTRDLEEEGRLKYNTVVAPISNSSNRVLEAGEWNMVDLPEVIGFGRLLEQEGSLVRAGIDIFGHTMVGTLN</sequence>
<evidence type="ECO:0000313" key="1">
    <source>
        <dbReference type="EMBL" id="KAL2651813.1"/>
    </source>
</evidence>
<organism evidence="1 2">
    <name type="scientific">Riccia fluitans</name>
    <dbReference type="NCBI Taxonomy" id="41844"/>
    <lineage>
        <taxon>Eukaryota</taxon>
        <taxon>Viridiplantae</taxon>
        <taxon>Streptophyta</taxon>
        <taxon>Embryophyta</taxon>
        <taxon>Marchantiophyta</taxon>
        <taxon>Marchantiopsida</taxon>
        <taxon>Marchantiidae</taxon>
        <taxon>Marchantiales</taxon>
        <taxon>Ricciaceae</taxon>
        <taxon>Riccia</taxon>
    </lineage>
</organism>
<evidence type="ECO:0000313" key="2">
    <source>
        <dbReference type="Proteomes" id="UP001605036"/>
    </source>
</evidence>
<dbReference type="AlphaFoldDB" id="A0ABD1ZKB6"/>
<comment type="caution">
    <text evidence="1">The sequence shown here is derived from an EMBL/GenBank/DDBJ whole genome shotgun (WGS) entry which is preliminary data.</text>
</comment>
<protein>
    <submittedName>
        <fullName evidence="1">Uncharacterized protein</fullName>
    </submittedName>
</protein>